<feature type="domain" description="Heterokaryon incompatibility" evidence="1">
    <location>
        <begin position="2"/>
        <end position="103"/>
    </location>
</feature>
<dbReference type="AlphaFoldDB" id="A0A6A5Z5F9"/>
<dbReference type="PANTHER" id="PTHR33112">
    <property type="entry name" value="DOMAIN PROTEIN, PUTATIVE-RELATED"/>
    <property type="match status" value="1"/>
</dbReference>
<protein>
    <recommendedName>
        <fullName evidence="1">Heterokaryon incompatibility domain-containing protein</fullName>
    </recommendedName>
</protein>
<accession>A0A6A5Z5F9</accession>
<dbReference type="EMBL" id="ML977326">
    <property type="protein sequence ID" value="KAF2114087.1"/>
    <property type="molecule type" value="Genomic_DNA"/>
</dbReference>
<evidence type="ECO:0000259" key="1">
    <source>
        <dbReference type="Pfam" id="PF06985"/>
    </source>
</evidence>
<dbReference type="InterPro" id="IPR010730">
    <property type="entry name" value="HET"/>
</dbReference>
<name>A0A6A5Z5F9_9PLEO</name>
<dbReference type="OrthoDB" id="5135333at2759"/>
<sequence length="447" mass="52205">MALARALGQRYLWVDALCILQDVEVVRQQTIDDMDRIFAQSLLTMVAGTCESANDPLPGVTTNRSWKQRYQKVSASLTLSAHFDFRDYLESTKYNERAWTFQEYQLANRLLVFAPNGQVYFLCREAVYSEEVIVGPDMEPDAALLDGADLIKLRPDPTKLWSVYERGVHHFTARRMTYEKDILNAFTGILRMICSERSLEGLPLPIFDLALLWQPQQQLERRQGFSSWSWAGWIGKVEWFDIYSLTYEGEGKTETERIASWMKLRSWIVWYSSWGTDVRSPAYIMDGPPWLRGTAPSAEQHEHRFPGLHHKFVPRPRSLARSLENLEPQRRHIRYLQFWTTSAYFEIEHDRNMNFPIRSLDPETTSKGLRLFTLHDRDGRACGWVLLNDNWVNRAANSDIRRQEFIILSEGRYSKVYPSPMKYSPDQTERPIVFEEFNVMMITTTGT</sequence>
<reference evidence="2" key="1">
    <citation type="journal article" date="2020" name="Stud. Mycol.">
        <title>101 Dothideomycetes genomes: a test case for predicting lifestyles and emergence of pathogens.</title>
        <authorList>
            <person name="Haridas S."/>
            <person name="Albert R."/>
            <person name="Binder M."/>
            <person name="Bloem J."/>
            <person name="Labutti K."/>
            <person name="Salamov A."/>
            <person name="Andreopoulos B."/>
            <person name="Baker S."/>
            <person name="Barry K."/>
            <person name="Bills G."/>
            <person name="Bluhm B."/>
            <person name="Cannon C."/>
            <person name="Castanera R."/>
            <person name="Culley D."/>
            <person name="Daum C."/>
            <person name="Ezra D."/>
            <person name="Gonzalez J."/>
            <person name="Henrissat B."/>
            <person name="Kuo A."/>
            <person name="Liang C."/>
            <person name="Lipzen A."/>
            <person name="Lutzoni F."/>
            <person name="Magnuson J."/>
            <person name="Mondo S."/>
            <person name="Nolan M."/>
            <person name="Ohm R."/>
            <person name="Pangilinan J."/>
            <person name="Park H.-J."/>
            <person name="Ramirez L."/>
            <person name="Alfaro M."/>
            <person name="Sun H."/>
            <person name="Tritt A."/>
            <person name="Yoshinaga Y."/>
            <person name="Zwiers L.-H."/>
            <person name="Turgeon B."/>
            <person name="Goodwin S."/>
            <person name="Spatafora J."/>
            <person name="Crous P."/>
            <person name="Grigoriev I."/>
        </authorList>
    </citation>
    <scope>NUCLEOTIDE SEQUENCE</scope>
    <source>
        <strain evidence="2">CBS 627.86</strain>
    </source>
</reference>
<dbReference type="PANTHER" id="PTHR33112:SF12">
    <property type="entry name" value="HETEROKARYON INCOMPATIBILITY DOMAIN-CONTAINING PROTEIN"/>
    <property type="match status" value="1"/>
</dbReference>
<gene>
    <name evidence="2" type="ORF">BDV96DRAFT_495340</name>
</gene>
<keyword evidence="3" id="KW-1185">Reference proteome</keyword>
<dbReference type="Proteomes" id="UP000799770">
    <property type="component" value="Unassembled WGS sequence"/>
</dbReference>
<dbReference type="Pfam" id="PF06985">
    <property type="entry name" value="HET"/>
    <property type="match status" value="1"/>
</dbReference>
<evidence type="ECO:0000313" key="2">
    <source>
        <dbReference type="EMBL" id="KAF2114087.1"/>
    </source>
</evidence>
<proteinExistence type="predicted"/>
<evidence type="ECO:0000313" key="3">
    <source>
        <dbReference type="Proteomes" id="UP000799770"/>
    </source>
</evidence>
<organism evidence="2 3">
    <name type="scientific">Lophiotrema nucula</name>
    <dbReference type="NCBI Taxonomy" id="690887"/>
    <lineage>
        <taxon>Eukaryota</taxon>
        <taxon>Fungi</taxon>
        <taxon>Dikarya</taxon>
        <taxon>Ascomycota</taxon>
        <taxon>Pezizomycotina</taxon>
        <taxon>Dothideomycetes</taxon>
        <taxon>Pleosporomycetidae</taxon>
        <taxon>Pleosporales</taxon>
        <taxon>Lophiotremataceae</taxon>
        <taxon>Lophiotrema</taxon>
    </lineage>
</organism>